<accession>A0ABS6J171</accession>
<dbReference type="InterPro" id="IPR018531">
    <property type="entry name" value="DUF1993"/>
</dbReference>
<sequence length="161" mass="17014">MPPHPPLYTASVPVFRHYLDRVAGMVERAGTQALDHRIAESFPARQQFGTAAGFALRVACPLAGRAVPDLPAALGPRLAVARATLGGMRPGEFAGAEGRVIAHRAGFADLEQDGAAFLHLFGMPNFLFHVTMGYAALRAAGVALGKADFDGLHSYPEGFAF</sequence>
<protein>
    <submittedName>
        <fullName evidence="1">DUF1993 domain-containing protein</fullName>
    </submittedName>
</protein>
<evidence type="ECO:0000313" key="2">
    <source>
        <dbReference type="Proteomes" id="UP000731907"/>
    </source>
</evidence>
<proteinExistence type="predicted"/>
<dbReference type="Proteomes" id="UP000731907">
    <property type="component" value="Unassembled WGS sequence"/>
</dbReference>
<dbReference type="PANTHER" id="PTHR36922">
    <property type="entry name" value="BLL2446 PROTEIN"/>
    <property type="match status" value="1"/>
</dbReference>
<dbReference type="RefSeq" id="WP_161761533.1">
    <property type="nucleotide sequence ID" value="NZ_JAAATX020000004.1"/>
</dbReference>
<name>A0ABS6J171_9RHOB</name>
<dbReference type="SUPFAM" id="SSF109854">
    <property type="entry name" value="DinB/YfiT-like putative metalloenzymes"/>
    <property type="match status" value="1"/>
</dbReference>
<evidence type="ECO:0000313" key="1">
    <source>
        <dbReference type="EMBL" id="MBU9697483.1"/>
    </source>
</evidence>
<dbReference type="InterPro" id="IPR034660">
    <property type="entry name" value="DinB/YfiT-like"/>
</dbReference>
<organism evidence="1 2">
    <name type="scientific">Paragemmobacter amnigenus</name>
    <dbReference type="NCBI Taxonomy" id="2852097"/>
    <lineage>
        <taxon>Bacteria</taxon>
        <taxon>Pseudomonadati</taxon>
        <taxon>Pseudomonadota</taxon>
        <taxon>Alphaproteobacteria</taxon>
        <taxon>Rhodobacterales</taxon>
        <taxon>Paracoccaceae</taxon>
        <taxon>Paragemmobacter</taxon>
    </lineage>
</organism>
<dbReference type="EMBL" id="JAAATX020000004">
    <property type="protein sequence ID" value="MBU9697483.1"/>
    <property type="molecule type" value="Genomic_DNA"/>
</dbReference>
<reference evidence="1 2" key="1">
    <citation type="submission" date="2021-06" db="EMBL/GenBank/DDBJ databases">
        <title>Rhodobacteraceae bacterium strain HSP-20.</title>
        <authorList>
            <person name="Chen W.-M."/>
        </authorList>
    </citation>
    <scope>NUCLEOTIDE SEQUENCE [LARGE SCALE GENOMIC DNA]</scope>
    <source>
        <strain evidence="1 2">HSP-20</strain>
    </source>
</reference>
<dbReference type="Pfam" id="PF09351">
    <property type="entry name" value="DUF1993"/>
    <property type="match status" value="1"/>
</dbReference>
<gene>
    <name evidence="1" type="ORF">GU927_006440</name>
</gene>
<keyword evidence="2" id="KW-1185">Reference proteome</keyword>
<dbReference type="Gene3D" id="1.20.120.450">
    <property type="entry name" value="dinb family like domain"/>
    <property type="match status" value="1"/>
</dbReference>
<dbReference type="PANTHER" id="PTHR36922:SF1">
    <property type="entry name" value="DUF1993 DOMAIN-CONTAINING PROTEIN"/>
    <property type="match status" value="1"/>
</dbReference>
<comment type="caution">
    <text evidence="1">The sequence shown here is derived from an EMBL/GenBank/DDBJ whole genome shotgun (WGS) entry which is preliminary data.</text>
</comment>